<reference evidence="2" key="1">
    <citation type="journal article" date="2019" name="Int. J. Syst. Evol. Microbiol.">
        <title>The Global Catalogue of Microorganisms (GCM) 10K type strain sequencing project: providing services to taxonomists for standard genome sequencing and annotation.</title>
        <authorList>
            <consortium name="The Broad Institute Genomics Platform"/>
            <consortium name="The Broad Institute Genome Sequencing Center for Infectious Disease"/>
            <person name="Wu L."/>
            <person name="Ma J."/>
        </authorList>
    </citation>
    <scope>NUCLEOTIDE SEQUENCE [LARGE SCALE GENOMIC DNA]</scope>
    <source>
        <strain evidence="2">KCTC 32514</strain>
    </source>
</reference>
<gene>
    <name evidence="1" type="ORF">ACFS29_07545</name>
</gene>
<evidence type="ECO:0008006" key="3">
    <source>
        <dbReference type="Google" id="ProtNLM"/>
    </source>
</evidence>
<evidence type="ECO:0000313" key="2">
    <source>
        <dbReference type="Proteomes" id="UP001597548"/>
    </source>
</evidence>
<protein>
    <recommendedName>
        <fullName evidence="3">Antitoxin component YwqK of the YwqJK toxin-antitoxin module</fullName>
    </recommendedName>
</protein>
<evidence type="ECO:0000313" key="1">
    <source>
        <dbReference type="EMBL" id="MFD2915485.1"/>
    </source>
</evidence>
<organism evidence="1 2">
    <name type="scientific">Psychroserpens luteus</name>
    <dbReference type="NCBI Taxonomy" id="1434066"/>
    <lineage>
        <taxon>Bacteria</taxon>
        <taxon>Pseudomonadati</taxon>
        <taxon>Bacteroidota</taxon>
        <taxon>Flavobacteriia</taxon>
        <taxon>Flavobacteriales</taxon>
        <taxon>Flavobacteriaceae</taxon>
        <taxon>Psychroserpens</taxon>
    </lineage>
</organism>
<proteinExistence type="predicted"/>
<dbReference type="RefSeq" id="WP_179314881.1">
    <property type="nucleotide sequence ID" value="NZ_JADILU010000014.1"/>
</dbReference>
<comment type="caution">
    <text evidence="1">The sequence shown here is derived from an EMBL/GenBank/DDBJ whole genome shotgun (WGS) entry which is preliminary data.</text>
</comment>
<name>A0ABW5ZSS2_9FLAO</name>
<dbReference type="Proteomes" id="UP001597548">
    <property type="component" value="Unassembled WGS sequence"/>
</dbReference>
<sequence length="86" mass="10391">MNYFKRKWNETRGDQYDSWGKSAWYFETDNNGEVLRQIEAYDNGKVLKYDNQNIDDEFGGLADQNLDLSEFVEFSIEKEEFENKWK</sequence>
<dbReference type="EMBL" id="JBHUOS010000006">
    <property type="protein sequence ID" value="MFD2915485.1"/>
    <property type="molecule type" value="Genomic_DNA"/>
</dbReference>
<keyword evidence="2" id="KW-1185">Reference proteome</keyword>
<accession>A0ABW5ZSS2</accession>